<dbReference type="InterPro" id="IPR051158">
    <property type="entry name" value="Metallophosphoesterase_sf"/>
</dbReference>
<dbReference type="PANTHER" id="PTHR31302">
    <property type="entry name" value="TRANSMEMBRANE PROTEIN WITH METALLOPHOSPHOESTERASE DOMAIN-RELATED"/>
    <property type="match status" value="1"/>
</dbReference>
<dbReference type="BioCyc" id="SCEL448385:SCE_RS30680-MONOMER"/>
<reference evidence="2 3" key="1">
    <citation type="journal article" date="2007" name="Nat. Biotechnol.">
        <title>Complete genome sequence of the myxobacterium Sorangium cellulosum.</title>
        <authorList>
            <person name="Schneiker S."/>
            <person name="Perlova O."/>
            <person name="Kaiser O."/>
            <person name="Gerth K."/>
            <person name="Alici A."/>
            <person name="Altmeyer M.O."/>
            <person name="Bartels D."/>
            <person name="Bekel T."/>
            <person name="Beyer S."/>
            <person name="Bode E."/>
            <person name="Bode H.B."/>
            <person name="Bolten C.J."/>
            <person name="Choudhuri J.V."/>
            <person name="Doss S."/>
            <person name="Elnakady Y.A."/>
            <person name="Frank B."/>
            <person name="Gaigalat L."/>
            <person name="Goesmann A."/>
            <person name="Groeger C."/>
            <person name="Gross F."/>
            <person name="Jelsbak L."/>
            <person name="Jelsbak L."/>
            <person name="Kalinowski J."/>
            <person name="Kegler C."/>
            <person name="Knauber T."/>
            <person name="Konietzny S."/>
            <person name="Kopp M."/>
            <person name="Krause L."/>
            <person name="Krug D."/>
            <person name="Linke B."/>
            <person name="Mahmud T."/>
            <person name="Martinez-Arias R."/>
            <person name="McHardy A.C."/>
            <person name="Merai M."/>
            <person name="Meyer F."/>
            <person name="Mormann S."/>
            <person name="Munoz-Dorado J."/>
            <person name="Perez J."/>
            <person name="Pradella S."/>
            <person name="Rachid S."/>
            <person name="Raddatz G."/>
            <person name="Rosenau F."/>
            <person name="Rueckert C."/>
            <person name="Sasse F."/>
            <person name="Scharfe M."/>
            <person name="Schuster S.C."/>
            <person name="Suen G."/>
            <person name="Treuner-Lange A."/>
            <person name="Velicer G.J."/>
            <person name="Vorholter F.-J."/>
            <person name="Weissman K.J."/>
            <person name="Welch R.D."/>
            <person name="Wenzel S.C."/>
            <person name="Whitworth D.E."/>
            <person name="Wilhelm S."/>
            <person name="Wittmann C."/>
            <person name="Bloecker H."/>
            <person name="Puehler A."/>
            <person name="Mueller R."/>
        </authorList>
    </citation>
    <scope>NUCLEOTIDE SEQUENCE [LARGE SCALE GENOMIC DNA]</scope>
    <source>
        <strain evidence="3">So ce56</strain>
    </source>
</reference>
<accession>A9GC38</accession>
<evidence type="ECO:0000259" key="1">
    <source>
        <dbReference type="Pfam" id="PF00149"/>
    </source>
</evidence>
<dbReference type="PANTHER" id="PTHR31302:SF0">
    <property type="entry name" value="TRANSMEMBRANE PROTEIN WITH METALLOPHOSPHOESTERASE DOMAIN"/>
    <property type="match status" value="1"/>
</dbReference>
<evidence type="ECO:0000313" key="2">
    <source>
        <dbReference type="EMBL" id="CAN96133.1"/>
    </source>
</evidence>
<proteinExistence type="predicted"/>
<dbReference type="SUPFAM" id="SSF56300">
    <property type="entry name" value="Metallo-dependent phosphatases"/>
    <property type="match status" value="1"/>
</dbReference>
<dbReference type="AlphaFoldDB" id="A9GC38"/>
<dbReference type="STRING" id="448385.sce5969"/>
<gene>
    <name evidence="2" type="ordered locus">sce5969</name>
</gene>
<dbReference type="eggNOG" id="COG1409">
    <property type="taxonomic scope" value="Bacteria"/>
</dbReference>
<evidence type="ECO:0000313" key="3">
    <source>
        <dbReference type="Proteomes" id="UP000002139"/>
    </source>
</evidence>
<feature type="domain" description="Calcineurin-like phosphoesterase" evidence="1">
    <location>
        <begin position="27"/>
        <end position="258"/>
    </location>
</feature>
<dbReference type="Proteomes" id="UP000002139">
    <property type="component" value="Chromosome"/>
</dbReference>
<dbReference type="Gene3D" id="3.60.21.10">
    <property type="match status" value="1"/>
</dbReference>
<keyword evidence="3" id="KW-1185">Reference proteome</keyword>
<organism evidence="2 3">
    <name type="scientific">Sorangium cellulosum (strain So ce56)</name>
    <name type="common">Polyangium cellulosum (strain So ce56)</name>
    <dbReference type="NCBI Taxonomy" id="448385"/>
    <lineage>
        <taxon>Bacteria</taxon>
        <taxon>Pseudomonadati</taxon>
        <taxon>Myxococcota</taxon>
        <taxon>Polyangia</taxon>
        <taxon>Polyangiales</taxon>
        <taxon>Polyangiaceae</taxon>
        <taxon>Sorangium</taxon>
    </lineage>
</organism>
<dbReference type="HOGENOM" id="CLU_1056724_0_0_7"/>
<sequence>MGDRATSLAPPPVPAYPDLMAAPTPLRLAWATDVHLNFLSREELTAFCSTLAATASDAVLFTGDIAEATSLRPLLETVAQAIERPLYFVLGNHDFYRGSIAAVRTMAAELSATSPWLRWLPSIPHVELGPDTALVGHDGWADARLGDYERSPVMLNDYVLIQELASLGRRRRREALHRLGDEAAEYLRRVLPLALERYRRVIVATHVPPFKEACWHEGQISNDDWLPHFTCKATGEVLREAALRHPERRIEVLCGHTHGAGVAEILPNLVVRTGGAEYGEPAVQGIIATA</sequence>
<dbReference type="EMBL" id="AM746676">
    <property type="protein sequence ID" value="CAN96133.1"/>
    <property type="molecule type" value="Genomic_DNA"/>
</dbReference>
<dbReference type="KEGG" id="scl:sce5969"/>
<name>A9GC38_SORC5</name>
<dbReference type="InterPro" id="IPR029052">
    <property type="entry name" value="Metallo-depent_PP-like"/>
</dbReference>
<dbReference type="Pfam" id="PF00149">
    <property type="entry name" value="Metallophos"/>
    <property type="match status" value="1"/>
</dbReference>
<protein>
    <submittedName>
        <fullName evidence="2">Calcineurin-like phosphoesterase</fullName>
    </submittedName>
</protein>
<dbReference type="GO" id="GO:0016787">
    <property type="term" value="F:hydrolase activity"/>
    <property type="evidence" value="ECO:0007669"/>
    <property type="project" value="InterPro"/>
</dbReference>
<dbReference type="InterPro" id="IPR004843">
    <property type="entry name" value="Calcineurin-like_PHP"/>
</dbReference>